<dbReference type="InterPro" id="IPR019595">
    <property type="entry name" value="DUF2470"/>
</dbReference>
<evidence type="ECO:0000259" key="2">
    <source>
        <dbReference type="Pfam" id="PF10615"/>
    </source>
</evidence>
<dbReference type="OrthoDB" id="5553410at2759"/>
<reference evidence="3" key="1">
    <citation type="submission" date="2022-03" db="EMBL/GenBank/DDBJ databases">
        <authorList>
            <person name="Legras J.-L."/>
            <person name="Devillers H."/>
            <person name="Grondin C."/>
        </authorList>
    </citation>
    <scope>NUCLEOTIDE SEQUENCE</scope>
    <source>
        <strain evidence="3">CLIB 1423</strain>
    </source>
</reference>
<dbReference type="PANTHER" id="PTHR37783">
    <property type="entry name" value="MEMBRANE PROTEIN, PUTATIVE (AFU_ORTHOLOGUE AFUA_1G04315)-RELATED"/>
    <property type="match status" value="1"/>
</dbReference>
<organism evidence="3 4">
    <name type="scientific">[Candida] railenensis</name>
    <dbReference type="NCBI Taxonomy" id="45579"/>
    <lineage>
        <taxon>Eukaryota</taxon>
        <taxon>Fungi</taxon>
        <taxon>Dikarya</taxon>
        <taxon>Ascomycota</taxon>
        <taxon>Saccharomycotina</taxon>
        <taxon>Pichiomycetes</taxon>
        <taxon>Debaryomycetaceae</taxon>
        <taxon>Kurtzmaniella</taxon>
    </lineage>
</organism>
<protein>
    <recommendedName>
        <fullName evidence="2">DUF2470 domain-containing protein</fullName>
    </recommendedName>
</protein>
<feature type="domain" description="DUF2470" evidence="2">
    <location>
        <begin position="6"/>
        <end position="94"/>
    </location>
</feature>
<dbReference type="AlphaFoldDB" id="A0A9P0VZW6"/>
<keyword evidence="1" id="KW-0472">Membrane</keyword>
<dbReference type="Pfam" id="PF10615">
    <property type="entry name" value="DUF2470"/>
    <property type="match status" value="1"/>
</dbReference>
<keyword evidence="1" id="KW-1133">Transmembrane helix</keyword>
<feature type="transmembrane region" description="Helical" evidence="1">
    <location>
        <begin position="111"/>
        <end position="131"/>
    </location>
</feature>
<gene>
    <name evidence="3" type="ORF">CLIB1423_16S00870</name>
</gene>
<feature type="transmembrane region" description="Helical" evidence="1">
    <location>
        <begin position="175"/>
        <end position="195"/>
    </location>
</feature>
<evidence type="ECO:0000313" key="4">
    <source>
        <dbReference type="Proteomes" id="UP000837801"/>
    </source>
</evidence>
<keyword evidence="1" id="KW-0812">Transmembrane</keyword>
<comment type="caution">
    <text evidence="3">The sequence shown here is derived from an EMBL/GenBank/DDBJ whole genome shotgun (WGS) entry which is preliminary data.</text>
</comment>
<keyword evidence="4" id="KW-1185">Reference proteome</keyword>
<dbReference type="Gene3D" id="3.20.180.10">
    <property type="entry name" value="PNP-oxidase-like"/>
    <property type="match status" value="1"/>
</dbReference>
<dbReference type="PANTHER" id="PTHR37783:SF1">
    <property type="entry name" value="MEMBRANE PROTEIN, PUTATIVE (AFU_ORTHOLOGUE AFUA_1G04315)-RELATED"/>
    <property type="match status" value="1"/>
</dbReference>
<name>A0A9P0VZW6_9ASCO</name>
<proteinExistence type="predicted"/>
<accession>A0A9P0VZW6</accession>
<dbReference type="Proteomes" id="UP000837801">
    <property type="component" value="Unassembled WGS sequence"/>
</dbReference>
<dbReference type="EMBL" id="CAKXYY010000016">
    <property type="protein sequence ID" value="CAH2354359.1"/>
    <property type="molecule type" value="Genomic_DNA"/>
</dbReference>
<evidence type="ECO:0000256" key="1">
    <source>
        <dbReference type="SAM" id="Phobius"/>
    </source>
</evidence>
<sequence>MSDPTKRIISHMNKDHQLSLIDYVVVYGNEKEKSFDHSSVNITDVTDKYLTLEYVAFDEISQKKILTIEWEIAQEDENVTVSTLKDVKGKLIAMAKYSAKKQGYSHTQIKTVSYPTVTILEYPIVLAYALASYDSDLLRSLFTRDPVVQKVSQYLPSSVLSFLSSAFATTRLSRIILAIIVSIHVAELFFVLLPLLRKYRVPTKQSLQWIVMQLFEGFPAFLRFKALEPKD</sequence>
<dbReference type="InterPro" id="IPR037119">
    <property type="entry name" value="Haem_oxidase_HugZ-like_sf"/>
</dbReference>
<evidence type="ECO:0000313" key="3">
    <source>
        <dbReference type="EMBL" id="CAH2354359.1"/>
    </source>
</evidence>